<keyword evidence="1" id="KW-0449">Lipoprotein</keyword>
<dbReference type="PANTHER" id="PTHR38008:SF1">
    <property type="entry name" value="DUF333 DOMAIN-CONTAINING PROTEIN"/>
    <property type="match status" value="1"/>
</dbReference>
<dbReference type="Proteomes" id="UP000045824">
    <property type="component" value="Unassembled WGS sequence"/>
</dbReference>
<dbReference type="GeneID" id="61907989"/>
<dbReference type="EMBL" id="CPYI01000002">
    <property type="protein sequence ID" value="CNE18730.1"/>
    <property type="molecule type" value="Genomic_DNA"/>
</dbReference>
<sequence>MNALPWFVGGAVFFLAACSSNDPTDTVSTSRFLNSSETNEPVQQATSANVHHNLNMSNPAAVNCANAGGILTVAKQLNGGSVGMCQLPDGKRCEESALMRGACPAR</sequence>
<dbReference type="Pfam" id="PF03891">
    <property type="entry name" value="DUF333"/>
    <property type="match status" value="1"/>
</dbReference>
<dbReference type="OrthoDB" id="7065744at2"/>
<dbReference type="AlphaFoldDB" id="A0A0T9KPR6"/>
<dbReference type="InterPro" id="IPR005590">
    <property type="entry name" value="DUF333"/>
</dbReference>
<evidence type="ECO:0000313" key="1">
    <source>
        <dbReference type="EMBL" id="CNE18730.1"/>
    </source>
</evidence>
<proteinExistence type="predicted"/>
<keyword evidence="4" id="KW-1185">Reference proteome</keyword>
<reference evidence="1 3" key="1">
    <citation type="submission" date="2015-03" db="EMBL/GenBank/DDBJ databases">
        <authorList>
            <person name="Murphy D."/>
        </authorList>
    </citation>
    <scope>NUCLEOTIDE SEQUENCE [LARGE SCALE GENOMIC DNA]</scope>
    <source>
        <strain evidence="1 3">FCF326</strain>
    </source>
</reference>
<accession>A0A0T9KPR6</accession>
<dbReference type="PANTHER" id="PTHR38008">
    <property type="entry name" value="HEMOLYSIN-RELATED"/>
    <property type="match status" value="1"/>
</dbReference>
<dbReference type="EMBL" id="NHOG01000030">
    <property type="protein sequence ID" value="OVZ77044.1"/>
    <property type="molecule type" value="Genomic_DNA"/>
</dbReference>
<organism evidence="1 3">
    <name type="scientific">Yersinia kristensenii</name>
    <dbReference type="NCBI Taxonomy" id="28152"/>
    <lineage>
        <taxon>Bacteria</taxon>
        <taxon>Pseudomonadati</taxon>
        <taxon>Pseudomonadota</taxon>
        <taxon>Gammaproteobacteria</taxon>
        <taxon>Enterobacterales</taxon>
        <taxon>Yersiniaceae</taxon>
        <taxon>Yersinia</taxon>
    </lineage>
</organism>
<name>A0A0T9KPR6_YERKR</name>
<gene>
    <name evidence="2" type="ORF">CBW52_20780</name>
    <name evidence="1" type="ORF">ERS008491_00619</name>
</gene>
<evidence type="ECO:0000313" key="4">
    <source>
        <dbReference type="Proteomes" id="UP000195840"/>
    </source>
</evidence>
<dbReference type="Proteomes" id="UP000195840">
    <property type="component" value="Unassembled WGS sequence"/>
</dbReference>
<dbReference type="RefSeq" id="WP_004390243.1">
    <property type="nucleotide sequence ID" value="NZ_CABHXL010000015.1"/>
</dbReference>
<evidence type="ECO:0000313" key="2">
    <source>
        <dbReference type="EMBL" id="OVZ77044.1"/>
    </source>
</evidence>
<evidence type="ECO:0000313" key="3">
    <source>
        <dbReference type="Proteomes" id="UP000045824"/>
    </source>
</evidence>
<protein>
    <submittedName>
        <fullName evidence="2">DUF333 domain-containing protein</fullName>
    </submittedName>
    <submittedName>
        <fullName evidence="1">Putative lipoprotein</fullName>
    </submittedName>
</protein>
<reference evidence="2 4" key="2">
    <citation type="submission" date="2017-05" db="EMBL/GenBank/DDBJ databases">
        <title>Whole genome sequencing of Yersinia kristensenii.</title>
        <authorList>
            <person name="Campioni F."/>
        </authorList>
    </citation>
    <scope>NUCLEOTIDE SEQUENCE [LARGE SCALE GENOMIC DNA]</scope>
    <source>
        <strain evidence="2 4">CFSAN060538</strain>
    </source>
</reference>